<proteinExistence type="predicted"/>
<evidence type="ECO:0000259" key="1">
    <source>
        <dbReference type="PROSITE" id="PS51733"/>
    </source>
</evidence>
<dbReference type="BioCyc" id="CSTA292563:G1353-1554-MONOMER"/>
<dbReference type="KEGG" id="csn:Cyast_1544"/>
<dbReference type="InterPro" id="IPR050664">
    <property type="entry name" value="Octanoyltrans_LipM/LipL"/>
</dbReference>
<evidence type="ECO:0000313" key="3">
    <source>
        <dbReference type="Proteomes" id="UP000010483"/>
    </source>
</evidence>
<dbReference type="eggNOG" id="COG0095">
    <property type="taxonomic scope" value="Bacteria"/>
</dbReference>
<sequence length="242" mass="27575">MKPPSLWRFIPLLNLSGNEQMAIDQWLLTQHQKYNHPPTLRFYTWNIPTISLGFSQQKKYPPHWDNLQWHGKSIDLVKRPSGGRGVLHQGDLTYAVISSQFEGNLDEVYRQISQFLVLGWQKLGVNLSFGKPQRQYLKSSNCFALSTNADLIDEQGNKFIGSAQLKKGKFTLQHGSMLLQPDAELFEQVFGTLPPKAVLSSFPTTETIIDNLINAAEECFNCEFIHQPLSAQEWQSIVDNLN</sequence>
<dbReference type="InterPro" id="IPR004143">
    <property type="entry name" value="BPL_LPL_catalytic"/>
</dbReference>
<dbReference type="SUPFAM" id="SSF55681">
    <property type="entry name" value="Class II aaRS and biotin synthetases"/>
    <property type="match status" value="1"/>
</dbReference>
<organism evidence="2 3">
    <name type="scientific">Cyanobacterium stanieri (strain ATCC 29140 / PCC 7202)</name>
    <dbReference type="NCBI Taxonomy" id="292563"/>
    <lineage>
        <taxon>Bacteria</taxon>
        <taxon>Bacillati</taxon>
        <taxon>Cyanobacteriota</taxon>
        <taxon>Cyanophyceae</taxon>
        <taxon>Oscillatoriophycideae</taxon>
        <taxon>Chroococcales</taxon>
        <taxon>Geminocystaceae</taxon>
        <taxon>Cyanobacterium</taxon>
    </lineage>
</organism>
<dbReference type="Proteomes" id="UP000010483">
    <property type="component" value="Chromosome"/>
</dbReference>
<dbReference type="Gene3D" id="3.30.930.10">
    <property type="entry name" value="Bira Bifunctional Protein, Domain 2"/>
    <property type="match status" value="1"/>
</dbReference>
<protein>
    <submittedName>
        <fullName evidence="2">Biotin/lipoate A/B protein ligase</fullName>
    </submittedName>
</protein>
<dbReference type="PANTHER" id="PTHR43679">
    <property type="entry name" value="OCTANOYLTRANSFERASE LIPM-RELATED"/>
    <property type="match status" value="1"/>
</dbReference>
<evidence type="ECO:0000313" key="2">
    <source>
        <dbReference type="EMBL" id="AFZ47505.1"/>
    </source>
</evidence>
<dbReference type="Pfam" id="PF21948">
    <property type="entry name" value="LplA-B_cat"/>
    <property type="match status" value="1"/>
</dbReference>
<accession>K9YM70</accession>
<dbReference type="InterPro" id="IPR045864">
    <property type="entry name" value="aa-tRNA-synth_II/BPL/LPL"/>
</dbReference>
<reference evidence="3" key="1">
    <citation type="journal article" date="2013" name="Proc. Natl. Acad. Sci. U.S.A.">
        <title>Improving the coverage of the cyanobacterial phylum using diversity-driven genome sequencing.</title>
        <authorList>
            <person name="Shih P.M."/>
            <person name="Wu D."/>
            <person name="Latifi A."/>
            <person name="Axen S.D."/>
            <person name="Fewer D.P."/>
            <person name="Talla E."/>
            <person name="Calteau A."/>
            <person name="Cai F."/>
            <person name="Tandeau de Marsac N."/>
            <person name="Rippka R."/>
            <person name="Herdman M."/>
            <person name="Sivonen K."/>
            <person name="Coursin T."/>
            <person name="Laurent T."/>
            <person name="Goodwin L."/>
            <person name="Nolan M."/>
            <person name="Davenport K.W."/>
            <person name="Han C.S."/>
            <person name="Rubin E.M."/>
            <person name="Eisen J.A."/>
            <person name="Woyke T."/>
            <person name="Gugger M."/>
            <person name="Kerfeld C.A."/>
        </authorList>
    </citation>
    <scope>NUCLEOTIDE SEQUENCE [LARGE SCALE GENOMIC DNA]</scope>
    <source>
        <strain evidence="3">ATCC 29140 / PCC 7202</strain>
    </source>
</reference>
<dbReference type="PROSITE" id="PS51733">
    <property type="entry name" value="BPL_LPL_CATALYTIC"/>
    <property type="match status" value="1"/>
</dbReference>
<name>K9YM70_CYASC</name>
<dbReference type="EMBL" id="CP003940">
    <property type="protein sequence ID" value="AFZ47505.1"/>
    <property type="molecule type" value="Genomic_DNA"/>
</dbReference>
<dbReference type="HOGENOM" id="CLU_022986_5_3_3"/>
<dbReference type="STRING" id="292563.Cyast_1544"/>
<keyword evidence="3" id="KW-1185">Reference proteome</keyword>
<keyword evidence="2" id="KW-0436">Ligase</keyword>
<feature type="domain" description="BPL/LPL catalytic" evidence="1">
    <location>
        <begin position="34"/>
        <end position="224"/>
    </location>
</feature>
<dbReference type="PANTHER" id="PTHR43679:SF2">
    <property type="entry name" value="OCTANOYL-[GCVH]:PROTEIN N-OCTANOYLTRANSFERASE"/>
    <property type="match status" value="1"/>
</dbReference>
<dbReference type="AlphaFoldDB" id="K9YM70"/>
<gene>
    <name evidence="2" type="ordered locus">Cyast_1544</name>
</gene>
<dbReference type="GO" id="GO:0016874">
    <property type="term" value="F:ligase activity"/>
    <property type="evidence" value="ECO:0007669"/>
    <property type="project" value="UniProtKB-KW"/>
</dbReference>
<dbReference type="PATRIC" id="fig|292563.3.peg.1614"/>